<reference evidence="3" key="1">
    <citation type="journal article" date="2023" name="Mol. Phylogenet. Evol.">
        <title>Genome-scale phylogeny and comparative genomics of the fungal order Sordariales.</title>
        <authorList>
            <person name="Hensen N."/>
            <person name="Bonometti L."/>
            <person name="Westerberg I."/>
            <person name="Brannstrom I.O."/>
            <person name="Guillou S."/>
            <person name="Cros-Aarteil S."/>
            <person name="Calhoun S."/>
            <person name="Haridas S."/>
            <person name="Kuo A."/>
            <person name="Mondo S."/>
            <person name="Pangilinan J."/>
            <person name="Riley R."/>
            <person name="LaButti K."/>
            <person name="Andreopoulos B."/>
            <person name="Lipzen A."/>
            <person name="Chen C."/>
            <person name="Yan M."/>
            <person name="Daum C."/>
            <person name="Ng V."/>
            <person name="Clum A."/>
            <person name="Steindorff A."/>
            <person name="Ohm R.A."/>
            <person name="Martin F."/>
            <person name="Silar P."/>
            <person name="Natvig D.O."/>
            <person name="Lalanne C."/>
            <person name="Gautier V."/>
            <person name="Ament-Velasquez S.L."/>
            <person name="Kruys A."/>
            <person name="Hutchinson M.I."/>
            <person name="Powell A.J."/>
            <person name="Barry K."/>
            <person name="Miller A.N."/>
            <person name="Grigoriev I.V."/>
            <person name="Debuchy R."/>
            <person name="Gladieux P."/>
            <person name="Hiltunen Thoren M."/>
            <person name="Johannesson H."/>
        </authorList>
    </citation>
    <scope>NUCLEOTIDE SEQUENCE</scope>
    <source>
        <strain evidence="3">CBS 118394</strain>
    </source>
</reference>
<keyword evidence="2" id="KW-1133">Transmembrane helix</keyword>
<dbReference type="AlphaFoldDB" id="A0AAE0IRS3"/>
<dbReference type="EMBL" id="JAUEDM010000001">
    <property type="protein sequence ID" value="KAK3329787.1"/>
    <property type="molecule type" value="Genomic_DNA"/>
</dbReference>
<proteinExistence type="predicted"/>
<keyword evidence="2" id="KW-0812">Transmembrane</keyword>
<evidence type="ECO:0000256" key="2">
    <source>
        <dbReference type="SAM" id="Phobius"/>
    </source>
</evidence>
<organism evidence="3 4">
    <name type="scientific">Apodospora peruviana</name>
    <dbReference type="NCBI Taxonomy" id="516989"/>
    <lineage>
        <taxon>Eukaryota</taxon>
        <taxon>Fungi</taxon>
        <taxon>Dikarya</taxon>
        <taxon>Ascomycota</taxon>
        <taxon>Pezizomycotina</taxon>
        <taxon>Sordariomycetes</taxon>
        <taxon>Sordariomycetidae</taxon>
        <taxon>Sordariales</taxon>
        <taxon>Lasiosphaeriaceae</taxon>
        <taxon>Apodospora</taxon>
    </lineage>
</organism>
<reference evidence="3" key="2">
    <citation type="submission" date="2023-06" db="EMBL/GenBank/DDBJ databases">
        <authorList>
            <consortium name="Lawrence Berkeley National Laboratory"/>
            <person name="Haridas S."/>
            <person name="Hensen N."/>
            <person name="Bonometti L."/>
            <person name="Westerberg I."/>
            <person name="Brannstrom I.O."/>
            <person name="Guillou S."/>
            <person name="Cros-Aarteil S."/>
            <person name="Calhoun S."/>
            <person name="Kuo A."/>
            <person name="Mondo S."/>
            <person name="Pangilinan J."/>
            <person name="Riley R."/>
            <person name="Labutti K."/>
            <person name="Andreopoulos B."/>
            <person name="Lipzen A."/>
            <person name="Chen C."/>
            <person name="Yanf M."/>
            <person name="Daum C."/>
            <person name="Ng V."/>
            <person name="Clum A."/>
            <person name="Steindorff A."/>
            <person name="Ohm R."/>
            <person name="Martin F."/>
            <person name="Silar P."/>
            <person name="Natvig D."/>
            <person name="Lalanne C."/>
            <person name="Gautier V."/>
            <person name="Ament-Velasquez S.L."/>
            <person name="Kruys A."/>
            <person name="Hutchinson M.I."/>
            <person name="Powell A.J."/>
            <person name="Barry K."/>
            <person name="Miller A.N."/>
            <person name="Grigoriev I.V."/>
            <person name="Debuchy R."/>
            <person name="Gladieux P."/>
            <person name="Thoren M.H."/>
            <person name="Johannesson H."/>
        </authorList>
    </citation>
    <scope>NUCLEOTIDE SEQUENCE</scope>
    <source>
        <strain evidence="3">CBS 118394</strain>
    </source>
</reference>
<feature type="region of interest" description="Disordered" evidence="1">
    <location>
        <begin position="1"/>
        <end position="94"/>
    </location>
</feature>
<evidence type="ECO:0000313" key="3">
    <source>
        <dbReference type="EMBL" id="KAK3329787.1"/>
    </source>
</evidence>
<keyword evidence="2" id="KW-0472">Membrane</keyword>
<feature type="compositionally biased region" description="Gly residues" evidence="1">
    <location>
        <begin position="221"/>
        <end position="239"/>
    </location>
</feature>
<evidence type="ECO:0000313" key="4">
    <source>
        <dbReference type="Proteomes" id="UP001283341"/>
    </source>
</evidence>
<keyword evidence="4" id="KW-1185">Reference proteome</keyword>
<evidence type="ECO:0000256" key="1">
    <source>
        <dbReference type="SAM" id="MobiDB-lite"/>
    </source>
</evidence>
<comment type="caution">
    <text evidence="3">The sequence shown here is derived from an EMBL/GenBank/DDBJ whole genome shotgun (WGS) entry which is preliminary data.</text>
</comment>
<feature type="region of interest" description="Disordered" evidence="1">
    <location>
        <begin position="221"/>
        <end position="242"/>
    </location>
</feature>
<protein>
    <submittedName>
        <fullName evidence="3">Uncharacterized protein</fullName>
    </submittedName>
</protein>
<feature type="transmembrane region" description="Helical" evidence="2">
    <location>
        <begin position="162"/>
        <end position="185"/>
    </location>
</feature>
<dbReference type="Proteomes" id="UP001283341">
    <property type="component" value="Unassembled WGS sequence"/>
</dbReference>
<accession>A0AAE0IRS3</accession>
<sequence>MGFLDDAASVISGAPSKRSKSHRSSRHNSHHHSSRKDRSRSKSRSRSRSRHRHSSNAGGGLAGIAASVFGVGDDHDSDRKRHSKHSKHHDETSRSFFGGAFDNYNKHNASRSSFFSGFGGGSRSPSYYKRSPRPNFVSRVLKRLKRLLRDLVYYAKRHPVKVFMLVIMPLITGGALTALLAKFGLRLPAAVTSMMGLAGKAATGDSIGLVGEAVRMASGGLSGGGGSGSRGGGGGGGYGHTHATIERGRDGGMQWERRKVEQDGFGLGNLGGLASVAGLASGGGGGWGDGLKGITKMFS</sequence>
<gene>
    <name evidence="3" type="ORF">B0H66DRAFT_37822</name>
</gene>
<feature type="compositionally biased region" description="Basic residues" evidence="1">
    <location>
        <begin position="17"/>
        <end position="54"/>
    </location>
</feature>
<name>A0AAE0IRS3_9PEZI</name>